<name>A0A0U3TLF1_9ACTN</name>
<dbReference type="RefSeq" id="WP_067861019.1">
    <property type="nucleotide sequence ID" value="NZ_CP011502.1"/>
</dbReference>
<dbReference type="InterPro" id="IPR005183">
    <property type="entry name" value="DUF305_CopM-like"/>
</dbReference>
<dbReference type="EMBL" id="CP011502">
    <property type="protein sequence ID" value="ALX06263.1"/>
    <property type="molecule type" value="Genomic_DNA"/>
</dbReference>
<dbReference type="PANTHER" id="PTHR36933:SF1">
    <property type="entry name" value="SLL0788 PROTEIN"/>
    <property type="match status" value="1"/>
</dbReference>
<evidence type="ECO:0000313" key="2">
    <source>
        <dbReference type="EMBL" id="ALX06263.1"/>
    </source>
</evidence>
<evidence type="ECO:0000313" key="3">
    <source>
        <dbReference type="Proteomes" id="UP000067689"/>
    </source>
</evidence>
<feature type="domain" description="DUF305" evidence="1">
    <location>
        <begin position="33"/>
        <end position="184"/>
    </location>
</feature>
<sequence>MSPRHVLLTLASALLLAGCGSPNTSDEGHDGADVTFAQQMIPHHEQAVEMSDLALEPARGASAEVTDLATRIRAAQKPEIEELTGFLEGWGEDVPSGHGGHEGHGGAGHSMTGMMSEDQLSRLADSDGATFDRLWLELMVEHHEGAVEMARTELADGQDSRAKALARAIIDAQTAEITQMKGLLG</sequence>
<dbReference type="Gene3D" id="1.20.1260.10">
    <property type="match status" value="1"/>
</dbReference>
<reference evidence="2 3" key="1">
    <citation type="journal article" date="1991" name="Int. J. Syst. Bacteriol.">
        <title>Description of the erythromycin-producing bacterium Arthrobacter sp. strain NRRL B-3381 as Aeromicrobium erythreum gen. nov., sp. nov.</title>
        <authorList>
            <person name="Miller E.S."/>
            <person name="Woese C.R."/>
            <person name="Brenner S."/>
        </authorList>
    </citation>
    <scope>NUCLEOTIDE SEQUENCE [LARGE SCALE GENOMIC DNA]</scope>
    <source>
        <strain evidence="2 3">AR18</strain>
    </source>
</reference>
<dbReference type="PANTHER" id="PTHR36933">
    <property type="entry name" value="SLL0788 PROTEIN"/>
    <property type="match status" value="1"/>
</dbReference>
<organism evidence="2 3">
    <name type="scientific">Aeromicrobium erythreum</name>
    <dbReference type="NCBI Taxonomy" id="2041"/>
    <lineage>
        <taxon>Bacteria</taxon>
        <taxon>Bacillati</taxon>
        <taxon>Actinomycetota</taxon>
        <taxon>Actinomycetes</taxon>
        <taxon>Propionibacteriales</taxon>
        <taxon>Nocardioidaceae</taxon>
        <taxon>Aeromicrobium</taxon>
    </lineage>
</organism>
<gene>
    <name evidence="2" type="ORF">AERYTH_16940</name>
</gene>
<keyword evidence="3" id="KW-1185">Reference proteome</keyword>
<evidence type="ECO:0000259" key="1">
    <source>
        <dbReference type="Pfam" id="PF03713"/>
    </source>
</evidence>
<dbReference type="KEGG" id="aer:AERYTH_16940"/>
<dbReference type="STRING" id="2041.AERYTH_16940"/>
<dbReference type="AlphaFoldDB" id="A0A0U3TLF1"/>
<accession>A0A0U3TLF1</accession>
<dbReference type="Proteomes" id="UP000067689">
    <property type="component" value="Chromosome"/>
</dbReference>
<dbReference type="PATRIC" id="fig|2041.4.peg.3543"/>
<protein>
    <recommendedName>
        <fullName evidence="1">DUF305 domain-containing protein</fullName>
    </recommendedName>
</protein>
<proteinExistence type="predicted"/>
<dbReference type="Pfam" id="PF03713">
    <property type="entry name" value="DUF305"/>
    <property type="match status" value="1"/>
</dbReference>
<dbReference type="OrthoDB" id="26872at2"/>
<dbReference type="InterPro" id="IPR012347">
    <property type="entry name" value="Ferritin-like"/>
</dbReference>
<dbReference type="PROSITE" id="PS51257">
    <property type="entry name" value="PROKAR_LIPOPROTEIN"/>
    <property type="match status" value="1"/>
</dbReference>